<dbReference type="InterPro" id="IPR026906">
    <property type="entry name" value="LRR_5"/>
</dbReference>
<dbReference type="InterPro" id="IPR011009">
    <property type="entry name" value="Kinase-like_dom_sf"/>
</dbReference>
<dbReference type="SUPFAM" id="SSF56112">
    <property type="entry name" value="Protein kinase-like (PK-like)"/>
    <property type="match status" value="1"/>
</dbReference>
<protein>
    <recommendedName>
        <fullName evidence="1">Protein kinase domain-containing protein</fullName>
    </recommendedName>
</protein>
<dbReference type="SUPFAM" id="SSF52058">
    <property type="entry name" value="L domain-like"/>
    <property type="match status" value="2"/>
</dbReference>
<dbReference type="Proteomes" id="UP001470230">
    <property type="component" value="Unassembled WGS sequence"/>
</dbReference>
<accession>A0ABR2H985</accession>
<keyword evidence="3" id="KW-1185">Reference proteome</keyword>
<dbReference type="Gene3D" id="1.10.510.10">
    <property type="entry name" value="Transferase(Phosphotransferase) domain 1"/>
    <property type="match status" value="1"/>
</dbReference>
<dbReference type="EMBL" id="JAPFFF010000037">
    <property type="protein sequence ID" value="KAK8842764.1"/>
    <property type="molecule type" value="Genomic_DNA"/>
</dbReference>
<dbReference type="Pfam" id="PF00069">
    <property type="entry name" value="Pkinase"/>
    <property type="match status" value="1"/>
</dbReference>
<gene>
    <name evidence="2" type="ORF">M9Y10_025628</name>
</gene>
<dbReference type="PANTHER" id="PTHR45661:SF3">
    <property type="entry name" value="IG-LIKE DOMAIN-CONTAINING PROTEIN"/>
    <property type="match status" value="1"/>
</dbReference>
<reference evidence="2 3" key="1">
    <citation type="submission" date="2024-04" db="EMBL/GenBank/DDBJ databases">
        <title>Tritrichomonas musculus Genome.</title>
        <authorList>
            <person name="Alves-Ferreira E."/>
            <person name="Grigg M."/>
            <person name="Lorenzi H."/>
            <person name="Galac M."/>
        </authorList>
    </citation>
    <scope>NUCLEOTIDE SEQUENCE [LARGE SCALE GENOMIC DNA]</scope>
    <source>
        <strain evidence="2 3">EAF2021</strain>
    </source>
</reference>
<dbReference type="PANTHER" id="PTHR45661">
    <property type="entry name" value="SURFACE ANTIGEN"/>
    <property type="match status" value="1"/>
</dbReference>
<dbReference type="InterPro" id="IPR008271">
    <property type="entry name" value="Ser/Thr_kinase_AS"/>
</dbReference>
<dbReference type="SMART" id="SM00220">
    <property type="entry name" value="S_TKc"/>
    <property type="match status" value="1"/>
</dbReference>
<feature type="domain" description="Protein kinase" evidence="1">
    <location>
        <begin position="1"/>
        <end position="268"/>
    </location>
</feature>
<evidence type="ECO:0000313" key="3">
    <source>
        <dbReference type="Proteomes" id="UP001470230"/>
    </source>
</evidence>
<comment type="caution">
    <text evidence="2">The sequence shown here is derived from an EMBL/GenBank/DDBJ whole genome shotgun (WGS) entry which is preliminary data.</text>
</comment>
<dbReference type="InterPro" id="IPR032675">
    <property type="entry name" value="LRR_dom_sf"/>
</dbReference>
<dbReference type="PRINTS" id="PR00109">
    <property type="entry name" value="TYRKINASE"/>
</dbReference>
<organism evidence="2 3">
    <name type="scientific">Tritrichomonas musculus</name>
    <dbReference type="NCBI Taxonomy" id="1915356"/>
    <lineage>
        <taxon>Eukaryota</taxon>
        <taxon>Metamonada</taxon>
        <taxon>Parabasalia</taxon>
        <taxon>Tritrichomonadida</taxon>
        <taxon>Tritrichomonadidae</taxon>
        <taxon>Tritrichomonas</taxon>
    </lineage>
</organism>
<dbReference type="Pfam" id="PF13306">
    <property type="entry name" value="LRR_5"/>
    <property type="match status" value="3"/>
</dbReference>
<name>A0ABR2H985_9EUKA</name>
<evidence type="ECO:0000259" key="1">
    <source>
        <dbReference type="PROSITE" id="PS50011"/>
    </source>
</evidence>
<proteinExistence type="predicted"/>
<dbReference type="InterPro" id="IPR053139">
    <property type="entry name" value="Surface_bspA-like"/>
</dbReference>
<dbReference type="Gene3D" id="3.80.10.10">
    <property type="entry name" value="Ribonuclease Inhibitor"/>
    <property type="match status" value="4"/>
</dbReference>
<dbReference type="InterPro" id="IPR000719">
    <property type="entry name" value="Prot_kinase_dom"/>
</dbReference>
<dbReference type="PROSITE" id="PS00108">
    <property type="entry name" value="PROTEIN_KINASE_ST"/>
    <property type="match status" value="1"/>
</dbReference>
<dbReference type="PROSITE" id="PS50011">
    <property type="entry name" value="PROTEIN_KINASE_DOM"/>
    <property type="match status" value="1"/>
</dbReference>
<evidence type="ECO:0000313" key="2">
    <source>
        <dbReference type="EMBL" id="KAK8842764.1"/>
    </source>
</evidence>
<dbReference type="Gene3D" id="3.40.50.12480">
    <property type="match status" value="1"/>
</dbReference>
<sequence>MTNKKQYSNLNDFEKKENKKIYAAKILLRKSIENSKELRSRFLCEVNINSKTHHPSVLQFIGYCPIDFEQRPRPVIITQYLQNGSLQNLIHLEKNGKILPFWDETMKLVCIYGIAVGMQYLHSNGITHLDLKPGNVLMDEYLFPKIADFGLSKVIREDQDSINFTGTMGTPKYIAPEVWKKSQYTKAADVYAFAIIVYQILTKLEPFQRFDDFEVFEKVMTKNYRPEFNELVSDAFKELIEKCWSNDPNDRPTFEEIVTDLKYNADYITGEMDSERFQEFVDFIDSKQVKKEFDFEEDENQVDNYYKLGELEHFEKINLNEELEKMEELRRRKLQESSYDLTNFQGFNNLCEEAQQVLLSSIKKENIESRQVCISSKNTNFLHMYNSLTSPDFVDILSYFDEIMIEIEFPSNDFESIYNSVLEIKKEKMEKIQIKIVISIITSIKKDAFIECNSFTEVSIPSSVTSIEENAFKGCSSLVKVIIPSSVIEIKEGAFCDCSSLTEFVIPSSVTRIGSSVFKGCKSLTKIEIPSSIETIENSLFYGCSSLKAIQMPFQITSIGDYAFYECSSLSNIIIPYSVKSIGQFAFCGCSNLAKLSADQSKITAIKNSTFQRCSSLDMITIPSAVTDICENAFAECSNAKIISLSSSLVSIGNRAFKDCSSLIRISIPPSVKKIGIEAFSGCSALKEVTNNSLISIISEALFKECSSMVKADIPPSVTSIGKNAFFGCSSLQQISIPANMYCINDFAFCDCKSLQEIIFPFLVKRIAAQAFTGCSLLLEEEKAESFVCFKDKKCFCNCKSFKKLAIAPNYTSELYSNGSFKITPFINALKMFESISVYVVYPSENYKEILSNLSKLKNESLPQIKIVMFFSGIKKIDDFYDINDIIDEIQIDSSVEAIGFQAFRDFLALKKVKISSSVTSIGEKAFQNCSSLKIIKIPSSVISLGWGAFIECTSLEKVKIPSSIKIIPEYLFYKCSSLNKVVIPFSVTRICKFAFLGCTSLSRLPIPTSVVSIDDKVFEDDIVLIHKVKSKKKGVKKIQQDIQADVDKDSDAND</sequence>
<dbReference type="InterPro" id="IPR001245">
    <property type="entry name" value="Ser-Thr/Tyr_kinase_cat_dom"/>
</dbReference>